<feature type="domain" description="Vitellogenin" evidence="3">
    <location>
        <begin position="13"/>
        <end position="129"/>
    </location>
</feature>
<gene>
    <name evidence="4" type="ORF">PMAYCL1PPCAC_31801</name>
</gene>
<dbReference type="EMBL" id="BTRK01000006">
    <property type="protein sequence ID" value="GMR61606.1"/>
    <property type="molecule type" value="Genomic_DNA"/>
</dbReference>
<evidence type="ECO:0000256" key="1">
    <source>
        <dbReference type="ARBA" id="ARBA00022729"/>
    </source>
</evidence>
<evidence type="ECO:0000313" key="5">
    <source>
        <dbReference type="Proteomes" id="UP001328107"/>
    </source>
</evidence>
<evidence type="ECO:0000313" key="4">
    <source>
        <dbReference type="EMBL" id="GMR61606.1"/>
    </source>
</evidence>
<feature type="non-terminal residue" evidence="4">
    <location>
        <position position="132"/>
    </location>
</feature>
<protein>
    <recommendedName>
        <fullName evidence="3">Vitellogenin domain-containing protein</fullName>
    </recommendedName>
</protein>
<dbReference type="SUPFAM" id="SSF56968">
    <property type="entry name" value="Lipovitellin-phosvitin complex, beta-sheet shell regions"/>
    <property type="match status" value="1"/>
</dbReference>
<dbReference type="PANTHER" id="PTHR23345:SF15">
    <property type="entry name" value="VITELLOGENIN 1-RELATED"/>
    <property type="match status" value="1"/>
</dbReference>
<dbReference type="AlphaFoldDB" id="A0AAN5IFT7"/>
<evidence type="ECO:0000256" key="2">
    <source>
        <dbReference type="ARBA" id="ARBA00022761"/>
    </source>
</evidence>
<keyword evidence="2" id="KW-0758">Storage protein</keyword>
<name>A0AAN5IFT7_9BILA</name>
<dbReference type="PANTHER" id="PTHR23345">
    <property type="entry name" value="VITELLOGENIN-RELATED"/>
    <property type="match status" value="1"/>
</dbReference>
<evidence type="ECO:0000259" key="3">
    <source>
        <dbReference type="Pfam" id="PF01347"/>
    </source>
</evidence>
<accession>A0AAN5IFT7</accession>
<dbReference type="InterPro" id="IPR015819">
    <property type="entry name" value="Lipid_transp_b-sht_shell"/>
</dbReference>
<organism evidence="4 5">
    <name type="scientific">Pristionchus mayeri</name>
    <dbReference type="NCBI Taxonomy" id="1317129"/>
    <lineage>
        <taxon>Eukaryota</taxon>
        <taxon>Metazoa</taxon>
        <taxon>Ecdysozoa</taxon>
        <taxon>Nematoda</taxon>
        <taxon>Chromadorea</taxon>
        <taxon>Rhabditida</taxon>
        <taxon>Rhabditina</taxon>
        <taxon>Diplogasteromorpha</taxon>
        <taxon>Diplogasteroidea</taxon>
        <taxon>Neodiplogasteridae</taxon>
        <taxon>Pristionchus</taxon>
    </lineage>
</organism>
<keyword evidence="1" id="KW-0732">Signal</keyword>
<dbReference type="Pfam" id="PF01347">
    <property type="entry name" value="Vitellogenin_N"/>
    <property type="match status" value="1"/>
</dbReference>
<dbReference type="Proteomes" id="UP001328107">
    <property type="component" value="Unassembled WGS sequence"/>
</dbReference>
<proteinExistence type="predicted"/>
<dbReference type="Gene3D" id="2.30.230.10">
    <property type="entry name" value="Lipovitellin, beta-sheet shell regions, chain A"/>
    <property type="match status" value="1"/>
</dbReference>
<sequence length="132" mass="15626">VAPFESMERRDLFQPGFKYRFKFEALVSSGLIVPGSQQAAMRSKSLVTLSFPDTETLAYLRIEKIHFAALQKEMKPMDLEPFKLFDQLDINEDQIRQLRLPLRFRYENGLVSEIEFDREDSEWSENIKRVYL</sequence>
<keyword evidence="5" id="KW-1185">Reference proteome</keyword>
<reference evidence="5" key="1">
    <citation type="submission" date="2022-10" db="EMBL/GenBank/DDBJ databases">
        <title>Genome assembly of Pristionchus species.</title>
        <authorList>
            <person name="Yoshida K."/>
            <person name="Sommer R.J."/>
        </authorList>
    </citation>
    <scope>NUCLEOTIDE SEQUENCE [LARGE SCALE GENOMIC DNA]</scope>
    <source>
        <strain evidence="5">RS5460</strain>
    </source>
</reference>
<dbReference type="GO" id="GO:0005319">
    <property type="term" value="F:lipid transporter activity"/>
    <property type="evidence" value="ECO:0007669"/>
    <property type="project" value="InterPro"/>
</dbReference>
<dbReference type="InterPro" id="IPR050733">
    <property type="entry name" value="Vitellogenin/Apolipophorin"/>
</dbReference>
<dbReference type="InterPro" id="IPR001747">
    <property type="entry name" value="Vitellogenin_N"/>
</dbReference>
<comment type="caution">
    <text evidence="4">The sequence shown here is derived from an EMBL/GenBank/DDBJ whole genome shotgun (WGS) entry which is preliminary data.</text>
</comment>
<feature type="non-terminal residue" evidence="4">
    <location>
        <position position="1"/>
    </location>
</feature>
<dbReference type="InterPro" id="IPR015816">
    <property type="entry name" value="Vitellinogen_b-sht_N"/>
</dbReference>